<feature type="chain" id="PRO_5047320476" evidence="2">
    <location>
        <begin position="22"/>
        <end position="231"/>
    </location>
</feature>
<dbReference type="InterPro" id="IPR035976">
    <property type="entry name" value="Sushi/SCR/CCP_sf"/>
</dbReference>
<keyword evidence="2" id="KW-0732">Signal</keyword>
<dbReference type="Proteomes" id="UP001642483">
    <property type="component" value="Unassembled WGS sequence"/>
</dbReference>
<dbReference type="CDD" id="cd00033">
    <property type="entry name" value="CCP"/>
    <property type="match status" value="1"/>
</dbReference>
<evidence type="ECO:0000256" key="1">
    <source>
        <dbReference type="ARBA" id="ARBA00023157"/>
    </source>
</evidence>
<feature type="signal peptide" evidence="2">
    <location>
        <begin position="1"/>
        <end position="21"/>
    </location>
</feature>
<name>A0ABP0FRG8_CLALP</name>
<evidence type="ECO:0000256" key="2">
    <source>
        <dbReference type="SAM" id="SignalP"/>
    </source>
</evidence>
<dbReference type="InterPro" id="IPR000436">
    <property type="entry name" value="Sushi_SCR_CCP_dom"/>
</dbReference>
<proteinExistence type="predicted"/>
<sequence length="231" mass="24898">MLISAAVAVVLVLLGESQVQAQAVCEPLSAPKNGDIVCTDGAADRSRCTVSCGESYALRTGTRKNRRCRCRSSGVCRWNGVEAACDYAADTPISCDIPDMMRASFGVVDIAPMAGVAAVTIKPTPQTTRGWSFSLMFAKPLPEKLEFESGHVSLVAKSDDRRIFTFNSLDHAKDISKLDSYTLYMCMQNAPTGTEPSAFAALVGFYPMLVRDASCIQDISPLRPLLSKNTL</sequence>
<accession>A0ABP0FRG8</accession>
<dbReference type="EMBL" id="CAWYQH010000079">
    <property type="protein sequence ID" value="CAK8681109.1"/>
    <property type="molecule type" value="Genomic_DNA"/>
</dbReference>
<keyword evidence="1" id="KW-1015">Disulfide bond</keyword>
<keyword evidence="4" id="KW-1185">Reference proteome</keyword>
<dbReference type="Gene3D" id="2.10.70.10">
    <property type="entry name" value="Complement Module, domain 1"/>
    <property type="match status" value="1"/>
</dbReference>
<evidence type="ECO:0000313" key="4">
    <source>
        <dbReference type="Proteomes" id="UP001642483"/>
    </source>
</evidence>
<gene>
    <name evidence="3" type="ORF">CVLEPA_LOCUS11345</name>
</gene>
<evidence type="ECO:0000313" key="3">
    <source>
        <dbReference type="EMBL" id="CAK8681109.1"/>
    </source>
</evidence>
<reference evidence="3 4" key="1">
    <citation type="submission" date="2024-02" db="EMBL/GenBank/DDBJ databases">
        <authorList>
            <person name="Daric V."/>
            <person name="Darras S."/>
        </authorList>
    </citation>
    <scope>NUCLEOTIDE SEQUENCE [LARGE SCALE GENOMIC DNA]</scope>
</reference>
<dbReference type="SUPFAM" id="SSF57535">
    <property type="entry name" value="Complement control module/SCR domain"/>
    <property type="match status" value="1"/>
</dbReference>
<comment type="caution">
    <text evidence="3">The sequence shown here is derived from an EMBL/GenBank/DDBJ whole genome shotgun (WGS) entry which is preliminary data.</text>
</comment>
<protein>
    <submittedName>
        <fullName evidence="3">Uncharacterized protein</fullName>
    </submittedName>
</protein>
<organism evidence="3 4">
    <name type="scientific">Clavelina lepadiformis</name>
    <name type="common">Light-bulb sea squirt</name>
    <name type="synonym">Ascidia lepadiformis</name>
    <dbReference type="NCBI Taxonomy" id="159417"/>
    <lineage>
        <taxon>Eukaryota</taxon>
        <taxon>Metazoa</taxon>
        <taxon>Chordata</taxon>
        <taxon>Tunicata</taxon>
        <taxon>Ascidiacea</taxon>
        <taxon>Aplousobranchia</taxon>
        <taxon>Clavelinidae</taxon>
        <taxon>Clavelina</taxon>
    </lineage>
</organism>